<dbReference type="InterPro" id="IPR052162">
    <property type="entry name" value="Sensor_kinase/Photoreceptor"/>
</dbReference>
<dbReference type="Proteomes" id="UP000182350">
    <property type="component" value="Unassembled WGS sequence"/>
</dbReference>
<dbReference type="Gene3D" id="3.30.450.20">
    <property type="entry name" value="PAS domain"/>
    <property type="match status" value="1"/>
</dbReference>
<feature type="domain" description="PAC" evidence="8">
    <location>
        <begin position="433"/>
        <end position="483"/>
    </location>
</feature>
<dbReference type="PROSITE" id="PS50113">
    <property type="entry name" value="PAC"/>
    <property type="match status" value="1"/>
</dbReference>
<evidence type="ECO:0000313" key="10">
    <source>
        <dbReference type="Proteomes" id="UP000182350"/>
    </source>
</evidence>
<evidence type="ECO:0000256" key="3">
    <source>
        <dbReference type="ARBA" id="ARBA00022553"/>
    </source>
</evidence>
<dbReference type="Gene3D" id="1.10.287.130">
    <property type="match status" value="1"/>
</dbReference>
<evidence type="ECO:0000313" key="9">
    <source>
        <dbReference type="EMBL" id="SFX43961.1"/>
    </source>
</evidence>
<dbReference type="EC" id="2.7.13.3" evidence="2"/>
<dbReference type="Pfam" id="PF13426">
    <property type="entry name" value="PAS_9"/>
    <property type="match status" value="1"/>
</dbReference>
<dbReference type="CDD" id="cd00130">
    <property type="entry name" value="PAS"/>
    <property type="match status" value="1"/>
</dbReference>
<dbReference type="EMBL" id="FPJW01000005">
    <property type="protein sequence ID" value="SFX43961.1"/>
    <property type="molecule type" value="Genomic_DNA"/>
</dbReference>
<gene>
    <name evidence="9" type="ORF">SAMN02745752_01682</name>
</gene>
<reference evidence="9 10" key="1">
    <citation type="submission" date="2016-11" db="EMBL/GenBank/DDBJ databases">
        <authorList>
            <person name="Jaros S."/>
            <person name="Januszkiewicz K."/>
            <person name="Wedrychowicz H."/>
        </authorList>
    </citation>
    <scope>NUCLEOTIDE SEQUENCE [LARGE SCALE GENOMIC DNA]</scope>
    <source>
        <strain evidence="9 10">DSM 21637</strain>
    </source>
</reference>
<dbReference type="InterPro" id="IPR003594">
    <property type="entry name" value="HATPase_dom"/>
</dbReference>
<dbReference type="PANTHER" id="PTHR43304">
    <property type="entry name" value="PHYTOCHROME-LIKE PROTEIN CPH1"/>
    <property type="match status" value="1"/>
</dbReference>
<dbReference type="PANTHER" id="PTHR43304:SF1">
    <property type="entry name" value="PAC DOMAIN-CONTAINING PROTEIN"/>
    <property type="match status" value="1"/>
</dbReference>
<feature type="domain" description="Histidine kinase" evidence="7">
    <location>
        <begin position="501"/>
        <end position="723"/>
    </location>
</feature>
<dbReference type="SUPFAM" id="SSF47384">
    <property type="entry name" value="Homodimeric domain of signal transducing histidine kinase"/>
    <property type="match status" value="1"/>
</dbReference>
<dbReference type="SUPFAM" id="SSF53850">
    <property type="entry name" value="Periplasmic binding protein-like II"/>
    <property type="match status" value="1"/>
</dbReference>
<dbReference type="NCBIfam" id="TIGR00229">
    <property type="entry name" value="sensory_box"/>
    <property type="match status" value="1"/>
</dbReference>
<dbReference type="AlphaFoldDB" id="A0A1K1X2M0"/>
<evidence type="ECO:0000256" key="5">
    <source>
        <dbReference type="ARBA" id="ARBA00022777"/>
    </source>
</evidence>
<dbReference type="Pfam" id="PF02518">
    <property type="entry name" value="HATPase_c"/>
    <property type="match status" value="1"/>
</dbReference>
<dbReference type="InterPro" id="IPR000700">
    <property type="entry name" value="PAS-assoc_C"/>
</dbReference>
<dbReference type="Gene3D" id="3.30.565.10">
    <property type="entry name" value="Histidine kinase-like ATPase, C-terminal domain"/>
    <property type="match status" value="1"/>
</dbReference>
<dbReference type="GO" id="GO:0005886">
    <property type="term" value="C:plasma membrane"/>
    <property type="evidence" value="ECO:0007669"/>
    <property type="project" value="UniProtKB-ARBA"/>
</dbReference>
<dbReference type="SUPFAM" id="SSF55785">
    <property type="entry name" value="PYP-like sensor domain (PAS domain)"/>
    <property type="match status" value="1"/>
</dbReference>
<accession>A0A1K1X2M0</accession>
<evidence type="ECO:0000256" key="1">
    <source>
        <dbReference type="ARBA" id="ARBA00000085"/>
    </source>
</evidence>
<dbReference type="GO" id="GO:0000155">
    <property type="term" value="F:phosphorelay sensor kinase activity"/>
    <property type="evidence" value="ECO:0007669"/>
    <property type="project" value="InterPro"/>
</dbReference>
<dbReference type="Pfam" id="PF12974">
    <property type="entry name" value="Phosphonate-bd"/>
    <property type="match status" value="1"/>
</dbReference>
<dbReference type="PROSITE" id="PS50109">
    <property type="entry name" value="HIS_KIN"/>
    <property type="match status" value="1"/>
</dbReference>
<keyword evidence="5" id="KW-0418">Kinase</keyword>
<keyword evidence="3" id="KW-0597">Phosphoprotein</keyword>
<evidence type="ECO:0000259" key="8">
    <source>
        <dbReference type="PROSITE" id="PS50113"/>
    </source>
</evidence>
<dbReference type="InterPro" id="IPR035965">
    <property type="entry name" value="PAS-like_dom_sf"/>
</dbReference>
<dbReference type="InterPro" id="IPR000014">
    <property type="entry name" value="PAS"/>
</dbReference>
<dbReference type="InterPro" id="IPR004358">
    <property type="entry name" value="Sig_transdc_His_kin-like_C"/>
</dbReference>
<dbReference type="SMART" id="SM00388">
    <property type="entry name" value="HisKA"/>
    <property type="match status" value="1"/>
</dbReference>
<name>A0A1K1X2M0_9GAMM</name>
<keyword evidence="6" id="KW-1133">Transmembrane helix</keyword>
<dbReference type="CDD" id="cd00082">
    <property type="entry name" value="HisKA"/>
    <property type="match status" value="1"/>
</dbReference>
<protein>
    <recommendedName>
        <fullName evidence="2">histidine kinase</fullName>
        <ecNumber evidence="2">2.7.13.3</ecNumber>
    </recommendedName>
</protein>
<dbReference type="SMART" id="SM00387">
    <property type="entry name" value="HATPase_c"/>
    <property type="match status" value="1"/>
</dbReference>
<dbReference type="SUPFAM" id="SSF55874">
    <property type="entry name" value="ATPase domain of HSP90 chaperone/DNA topoisomerase II/histidine kinase"/>
    <property type="match status" value="1"/>
</dbReference>
<feature type="transmembrane region" description="Helical" evidence="6">
    <location>
        <begin position="322"/>
        <end position="346"/>
    </location>
</feature>
<proteinExistence type="predicted"/>
<dbReference type="SMART" id="SM00091">
    <property type="entry name" value="PAS"/>
    <property type="match status" value="1"/>
</dbReference>
<dbReference type="InterPro" id="IPR003661">
    <property type="entry name" value="HisK_dim/P_dom"/>
</dbReference>
<dbReference type="InterPro" id="IPR036890">
    <property type="entry name" value="HATPase_C_sf"/>
</dbReference>
<sequence>MSCVNSSRCTSTNHRQRLQVGWLILLLLLPLGSLAAEKRQLHLGVFAYRPAEQMQERFQPLVDYLNEHLQQAEIRLQVLDQAALTEAVHQRKIDLVMTNPSHYNLLRHHYALQGPLVTLVNLEQGIPTRSLGGVILARANNGISDIKHLRQQQIAIPGTWFLGGYQTQVYELMQHGLLPHQDYTPVELGSHDAVIKALLAGHYAVGFVRTGILESMLHQGVLASDQLQVLNPMPQPDFPFQVSTRLYPEWPLAAVGECSCTRELVRALLNLSPDHPAVLSLGIDGFSPPADYSVMDRLAYALKLPPYDQAEQLSMQQLWRQYPLWMLSISSFLAFALAFALALLMFNRRLRLANHRFNSLYQHLPLPVIMLDPLKGVFVDCNPAMPRLLGLSNAQQLIGKRPEEVSPVFQPDGSRSAVLAAAIFRKLQDQESASFEWVHLKQDGHVLLVEVTLIPVEIHSRKLVLGVIHDVTRRREAEQALEQKNQALEASNAELEQFAYITSHDLRQPLRMISSYLQLLERKLADGLAADTREMLHYALDGSRRLDQMLVSLLEYSRVGRKGQPKALLSAQTAINEALQFLEPLIQEQQARIQLLAKHWPTLYVSPDELTRLFQNLIGNALKYHQPGQSPEVRLDVEPLTPDGAAGFWCFTVEDQGIGIAPDQIERLFRVFQRLHTRTEYEGTGIGLAVCRKIVERYGGRIWVESPGEGKGCRFCFTLPVAREGL</sequence>
<comment type="catalytic activity">
    <reaction evidence="1">
        <text>ATP + protein L-histidine = ADP + protein N-phospho-L-histidine.</text>
        <dbReference type="EC" id="2.7.13.3"/>
    </reaction>
</comment>
<evidence type="ECO:0000256" key="6">
    <source>
        <dbReference type="SAM" id="Phobius"/>
    </source>
</evidence>
<keyword evidence="6" id="KW-0472">Membrane</keyword>
<keyword evidence="4" id="KW-0808">Transferase</keyword>
<evidence type="ECO:0000259" key="7">
    <source>
        <dbReference type="PROSITE" id="PS50109"/>
    </source>
</evidence>
<dbReference type="InterPro" id="IPR036097">
    <property type="entry name" value="HisK_dim/P_sf"/>
</dbReference>
<dbReference type="FunFam" id="3.30.565.10:FF:000006">
    <property type="entry name" value="Sensor histidine kinase WalK"/>
    <property type="match status" value="1"/>
</dbReference>
<dbReference type="PRINTS" id="PR00344">
    <property type="entry name" value="BCTRLSENSOR"/>
</dbReference>
<organism evidence="9 10">
    <name type="scientific">Marinospirillum alkaliphilum DSM 21637</name>
    <dbReference type="NCBI Taxonomy" id="1122209"/>
    <lineage>
        <taxon>Bacteria</taxon>
        <taxon>Pseudomonadati</taxon>
        <taxon>Pseudomonadota</taxon>
        <taxon>Gammaproteobacteria</taxon>
        <taxon>Oceanospirillales</taxon>
        <taxon>Oceanospirillaceae</taxon>
        <taxon>Marinospirillum</taxon>
    </lineage>
</organism>
<evidence type="ECO:0000256" key="2">
    <source>
        <dbReference type="ARBA" id="ARBA00012438"/>
    </source>
</evidence>
<dbReference type="InterPro" id="IPR005467">
    <property type="entry name" value="His_kinase_dom"/>
</dbReference>
<dbReference type="Pfam" id="PF00512">
    <property type="entry name" value="HisKA"/>
    <property type="match status" value="1"/>
</dbReference>
<dbReference type="Gene3D" id="3.40.190.10">
    <property type="entry name" value="Periplasmic binding protein-like II"/>
    <property type="match status" value="2"/>
</dbReference>
<keyword evidence="6" id="KW-0812">Transmembrane</keyword>
<keyword evidence="10" id="KW-1185">Reference proteome</keyword>
<evidence type="ECO:0000256" key="4">
    <source>
        <dbReference type="ARBA" id="ARBA00022679"/>
    </source>
</evidence>
<dbReference type="STRING" id="1122209.SAMN02745752_01682"/>